<evidence type="ECO:0000313" key="1">
    <source>
        <dbReference type="EMBL" id="KAG2083243.1"/>
    </source>
</evidence>
<reference evidence="1" key="1">
    <citation type="journal article" date="2020" name="New Phytol.">
        <title>Comparative genomics reveals dynamic genome evolution in host specialist ectomycorrhizal fungi.</title>
        <authorList>
            <person name="Lofgren L.A."/>
            <person name="Nguyen N.H."/>
            <person name="Vilgalys R."/>
            <person name="Ruytinx J."/>
            <person name="Liao H.L."/>
            <person name="Branco S."/>
            <person name="Kuo A."/>
            <person name="LaButti K."/>
            <person name="Lipzen A."/>
            <person name="Andreopoulos W."/>
            <person name="Pangilinan J."/>
            <person name="Riley R."/>
            <person name="Hundley H."/>
            <person name="Na H."/>
            <person name="Barry K."/>
            <person name="Grigoriev I.V."/>
            <person name="Stajich J.E."/>
            <person name="Kennedy P.G."/>
        </authorList>
    </citation>
    <scope>NUCLEOTIDE SEQUENCE</scope>
    <source>
        <strain evidence="1">FC423</strain>
    </source>
</reference>
<accession>A0A9P7JKQ5</accession>
<evidence type="ECO:0000313" key="2">
    <source>
        <dbReference type="Proteomes" id="UP000823399"/>
    </source>
</evidence>
<sequence length="890" mass="101765">MGRLLRTFHPHLTGGRFLRSSSYCYSFFVLGLKCDANGAFIDQDAPPPPHTDAPPTDWTPYDNRVEFETAEFLFTRNQMSARQIDTLLDLWAATLIKHNDAPPFANHRDMYATIDATPLGDTPWKSFTLCYNGAKPEQDVPPWMDGQYDVWYRDPLEMTRGILANCDFDGGIEYSPYRDYTTEDKRYWKNFMSGDWAWNQADVLAQNEENHGSTFVPLIIGSDKTVVSVATGQTEYHPLYLSIGNIHNSVRRAHRNGVVLIGFLAIPKSTKEHNDDIKYRNFRRQLFQRSLAKIFESVKPFMENFDVTRFPDGHYRRTVYGLGPYIADYPEQILLSGVVQNWCPRCLGNRKDLDGAQPCLHRRKAHTELLVEQLTYKQAWEQYGIIADLVPFTNDFPRADIHELLSPDILHQIIKGTFKDHLVDWVGEYLLVTHGTRHAAEIMDDIDRRIAAVAPFAGLRRFPDGRGFRQWTGDDSKALMKVYLAAIEGHVPQDVVRTFSAFLEFCYIVRREALTEDDLVKLQDALDRFHQYREIFKTTGVVSTFSLPRQHSLCHYILLIRLFGAPNGLCSSITESKHIKAVKEPWRRSSRFNALGQMLLTNQRLDKLAAARVDFEARGMLRGSCLSNALGELRRRHHGRLRIHEPQNQSVEVDAGEIIDGPTVESHVELALTPRCARNVHALSLELDLPRLPFMIQEFIHDQLYSDDPNPPEFDPATAQVFLGKLTLFNSAAASFHAPSDLSGTGGMRREHIRATPSWRTGEPRHDCIFINMGVDFDSPMNGLAVARVLCFFSFNYRTSYYPCAIVHWYSYVHEERDPDTGMYVVTPATTGDDVPDVSIIHIDCIFRAAHLIPVYGPDFIPKISPHDSYDMFNSYYVNRYADHHAFEIA</sequence>
<proteinExistence type="predicted"/>
<dbReference type="AlphaFoldDB" id="A0A9P7JKQ5"/>
<dbReference type="Proteomes" id="UP000823399">
    <property type="component" value="Unassembled WGS sequence"/>
</dbReference>
<dbReference type="OrthoDB" id="3199698at2759"/>
<protein>
    <submittedName>
        <fullName evidence="1">Uncharacterized protein</fullName>
    </submittedName>
</protein>
<gene>
    <name evidence="1" type="ORF">F5147DRAFT_590064</name>
</gene>
<name>A0A9P7JKQ5_9AGAM</name>
<keyword evidence="2" id="KW-1185">Reference proteome</keyword>
<organism evidence="1 2">
    <name type="scientific">Suillus discolor</name>
    <dbReference type="NCBI Taxonomy" id="1912936"/>
    <lineage>
        <taxon>Eukaryota</taxon>
        <taxon>Fungi</taxon>
        <taxon>Dikarya</taxon>
        <taxon>Basidiomycota</taxon>
        <taxon>Agaricomycotina</taxon>
        <taxon>Agaricomycetes</taxon>
        <taxon>Agaricomycetidae</taxon>
        <taxon>Boletales</taxon>
        <taxon>Suillineae</taxon>
        <taxon>Suillaceae</taxon>
        <taxon>Suillus</taxon>
    </lineage>
</organism>
<dbReference type="GeneID" id="64694417"/>
<comment type="caution">
    <text evidence="1">The sequence shown here is derived from an EMBL/GenBank/DDBJ whole genome shotgun (WGS) entry which is preliminary data.</text>
</comment>
<dbReference type="RefSeq" id="XP_041284393.1">
    <property type="nucleotide sequence ID" value="XM_041432158.1"/>
</dbReference>
<dbReference type="EMBL" id="JABBWM010000287">
    <property type="protein sequence ID" value="KAG2083243.1"/>
    <property type="molecule type" value="Genomic_DNA"/>
</dbReference>
<dbReference type="Pfam" id="PF18759">
    <property type="entry name" value="Plavaka"/>
    <property type="match status" value="1"/>
</dbReference>
<dbReference type="InterPro" id="IPR041078">
    <property type="entry name" value="Plavaka"/>
</dbReference>